<sequence>MVSSTMDNPTFVSGMFNIWLLSLLTTLRINRQPKGVLRQQTLNTRCLSMCTQ</sequence>
<accession>A0A0B6Z945</accession>
<protein>
    <submittedName>
        <fullName evidence="2">Uncharacterized protein</fullName>
    </submittedName>
</protein>
<organism evidence="2">
    <name type="scientific">Arion vulgaris</name>
    <dbReference type="NCBI Taxonomy" id="1028688"/>
    <lineage>
        <taxon>Eukaryota</taxon>
        <taxon>Metazoa</taxon>
        <taxon>Spiralia</taxon>
        <taxon>Lophotrochozoa</taxon>
        <taxon>Mollusca</taxon>
        <taxon>Gastropoda</taxon>
        <taxon>Heterobranchia</taxon>
        <taxon>Euthyneura</taxon>
        <taxon>Panpulmonata</taxon>
        <taxon>Eupulmonata</taxon>
        <taxon>Stylommatophora</taxon>
        <taxon>Helicina</taxon>
        <taxon>Arionoidea</taxon>
        <taxon>Arionidae</taxon>
        <taxon>Arion</taxon>
    </lineage>
</organism>
<dbReference type="EMBL" id="HACG01018022">
    <property type="protein sequence ID" value="CEK64887.1"/>
    <property type="molecule type" value="Transcribed_RNA"/>
</dbReference>
<proteinExistence type="predicted"/>
<keyword evidence="1" id="KW-0472">Membrane</keyword>
<evidence type="ECO:0000313" key="2">
    <source>
        <dbReference type="EMBL" id="CEK64887.1"/>
    </source>
</evidence>
<feature type="non-terminal residue" evidence="2">
    <location>
        <position position="52"/>
    </location>
</feature>
<name>A0A0B6Z945_9EUPU</name>
<reference evidence="2" key="1">
    <citation type="submission" date="2014-12" db="EMBL/GenBank/DDBJ databases">
        <title>Insight into the proteome of Arion vulgaris.</title>
        <authorList>
            <person name="Aradska J."/>
            <person name="Bulat T."/>
            <person name="Smidak R."/>
            <person name="Sarate P."/>
            <person name="Gangsoo J."/>
            <person name="Sialana F."/>
            <person name="Bilban M."/>
            <person name="Lubec G."/>
        </authorList>
    </citation>
    <scope>NUCLEOTIDE SEQUENCE</scope>
    <source>
        <tissue evidence="2">Skin</tissue>
    </source>
</reference>
<gene>
    <name evidence="2" type="primary">ORF53226</name>
</gene>
<feature type="transmembrane region" description="Helical" evidence="1">
    <location>
        <begin position="12"/>
        <end position="29"/>
    </location>
</feature>
<dbReference type="AlphaFoldDB" id="A0A0B6Z945"/>
<keyword evidence="1" id="KW-1133">Transmembrane helix</keyword>
<keyword evidence="1" id="KW-0812">Transmembrane</keyword>
<evidence type="ECO:0000256" key="1">
    <source>
        <dbReference type="SAM" id="Phobius"/>
    </source>
</evidence>